<dbReference type="SMART" id="SM00703">
    <property type="entry name" value="NRF"/>
    <property type="match status" value="1"/>
</dbReference>
<feature type="transmembrane region" description="Helical" evidence="1">
    <location>
        <begin position="667"/>
        <end position="688"/>
    </location>
</feature>
<feature type="transmembrane region" description="Helical" evidence="1">
    <location>
        <begin position="242"/>
        <end position="264"/>
    </location>
</feature>
<reference evidence="3" key="1">
    <citation type="submission" date="2015-06" db="EMBL/GenBank/DDBJ databases">
        <authorList>
            <person name="Hoefler B.C."/>
            <person name="Straight P.D."/>
        </authorList>
    </citation>
    <scope>NUCLEOTIDE SEQUENCE</scope>
</reference>
<feature type="transmembrane region" description="Helical" evidence="1">
    <location>
        <begin position="561"/>
        <end position="580"/>
    </location>
</feature>
<dbReference type="InterPro" id="IPR002656">
    <property type="entry name" value="Acyl_transf_3_dom"/>
</dbReference>
<feature type="non-terminal residue" evidence="3">
    <location>
        <position position="1"/>
    </location>
</feature>
<proteinExistence type="predicted"/>
<keyword evidence="1" id="KW-0812">Transmembrane</keyword>
<evidence type="ECO:0000256" key="1">
    <source>
        <dbReference type="SAM" id="Phobius"/>
    </source>
</evidence>
<sequence>VGRSAISDITKTYFYNEIMYKLTRTLLLPIMVVILPSINGNLNEDTRVPKNQLSLSDILEYNTILFPLTTVSKAELVGEECHARLQELRRGILQRELWALKVLDASGKQPPAFMLGDNMWLGSAELCKAAQSGLNLDISRYVTHKMNMSLLTDKTPFDVDYRVIYAAHNSSYQADVVYGQARQLLHIGLCMPSECNSQQLMELVPAYFASEIFLSGDLHVIKPRVLKVKAMEFKAGDFYKMIAFKLVVVFVTYTVFMTLCAYYLRTRRLPSTNVQVKPSSLEAFVLCYDFQLNCSKILAPPDSASNTFAFLNGGRIESALIATFFHTFIMLKAIVSNPMQLFTYVSSMGNMEVAMDVFLLISGFLQTYSYLRNRSQLETIRRFNFSRSVLEIVSLTFHRFLRLAPLYYFMLCVTYLTMKYNDSTTVFNLSGFVTENCEHYWWRNVLFIHNLYNHKEMCLAWTWFVSLEMQFTITLTVLLVIYAKHPKYAKISLLLLMISSLVYQTIVGLQVNFQISLETTFTYFTQFYAHPLVRIFPYLFGALTCWLYLEYNAQLQSFKLLTNFYCQLIHLVFMICMRPAPLGRGYSVWVETFVFVLQRCLYTMSGCWSIIAAANNQLAWHGRFLSAKIFQKAIHVSYALSLLNSLVIICLFTAGSKLVFVEPIRMFVLYIGLIIILYILSFPLTVLFEMPYRNISSLLTKRGSAKRVKSS</sequence>
<dbReference type="Pfam" id="PF01757">
    <property type="entry name" value="Acyl_transf_3"/>
    <property type="match status" value="1"/>
</dbReference>
<dbReference type="OrthoDB" id="207378at2759"/>
<keyword evidence="1" id="KW-0472">Membrane</keyword>
<feature type="transmembrane region" description="Helical" evidence="1">
    <location>
        <begin position="635"/>
        <end position="655"/>
    </location>
</feature>
<organism evidence="3">
    <name type="scientific">Bactrocera latifrons</name>
    <name type="common">Malaysian fruit fly</name>
    <name type="synonym">Chaetodacus latifrons</name>
    <dbReference type="NCBI Taxonomy" id="174628"/>
    <lineage>
        <taxon>Eukaryota</taxon>
        <taxon>Metazoa</taxon>
        <taxon>Ecdysozoa</taxon>
        <taxon>Arthropoda</taxon>
        <taxon>Hexapoda</taxon>
        <taxon>Insecta</taxon>
        <taxon>Pterygota</taxon>
        <taxon>Neoptera</taxon>
        <taxon>Endopterygota</taxon>
        <taxon>Diptera</taxon>
        <taxon>Brachycera</taxon>
        <taxon>Muscomorpha</taxon>
        <taxon>Tephritoidea</taxon>
        <taxon>Tephritidae</taxon>
        <taxon>Bactrocera</taxon>
        <taxon>Bactrocera</taxon>
    </lineage>
</organism>
<dbReference type="GO" id="GO:0016747">
    <property type="term" value="F:acyltransferase activity, transferring groups other than amino-acyl groups"/>
    <property type="evidence" value="ECO:0007669"/>
    <property type="project" value="InterPro"/>
</dbReference>
<accession>A0A0K8WBF4</accession>
<dbReference type="EMBL" id="GDHF01003823">
    <property type="protein sequence ID" value="JAI48491.1"/>
    <property type="molecule type" value="Transcribed_RNA"/>
</dbReference>
<dbReference type="PANTHER" id="PTHR11161:SF15">
    <property type="entry name" value="GH19286P-RELATED"/>
    <property type="match status" value="1"/>
</dbReference>
<feature type="transmembrane region" description="Helical" evidence="1">
    <location>
        <begin position="592"/>
        <end position="614"/>
    </location>
</feature>
<evidence type="ECO:0000313" key="3">
    <source>
        <dbReference type="EMBL" id="JAI48491.1"/>
    </source>
</evidence>
<dbReference type="Pfam" id="PF20146">
    <property type="entry name" value="NRF"/>
    <property type="match status" value="1"/>
</dbReference>
<feature type="transmembrane region" description="Helical" evidence="1">
    <location>
        <begin position="353"/>
        <end position="371"/>
    </location>
</feature>
<feature type="transmembrane region" description="Helical" evidence="1">
    <location>
        <begin position="493"/>
        <end position="515"/>
    </location>
</feature>
<dbReference type="PANTHER" id="PTHR11161">
    <property type="entry name" value="O-ACYLTRANSFERASE"/>
    <property type="match status" value="1"/>
</dbReference>
<feature type="domain" description="Nose resistant-to-fluoxetine protein N-terminal" evidence="2">
    <location>
        <begin position="78"/>
        <end position="227"/>
    </location>
</feature>
<evidence type="ECO:0000259" key="2">
    <source>
        <dbReference type="SMART" id="SM00703"/>
    </source>
</evidence>
<keyword evidence="1" id="KW-1133">Transmembrane helix</keyword>
<feature type="transmembrane region" description="Helical" evidence="1">
    <location>
        <begin position="392"/>
        <end position="416"/>
    </location>
</feature>
<feature type="transmembrane region" description="Helical" evidence="1">
    <location>
        <begin position="527"/>
        <end position="549"/>
    </location>
</feature>
<gene>
    <name evidence="3" type="primary">nrf-6_44</name>
    <name evidence="3" type="ORF">c0_g1_i2</name>
</gene>
<dbReference type="AlphaFoldDB" id="A0A0K8WBF4"/>
<dbReference type="InterPro" id="IPR052728">
    <property type="entry name" value="O2_lipid_transport_reg"/>
</dbReference>
<feature type="transmembrane region" description="Helical" evidence="1">
    <location>
        <begin position="460"/>
        <end position="481"/>
    </location>
</feature>
<name>A0A0K8WBF4_BACLA</name>
<dbReference type="InterPro" id="IPR006621">
    <property type="entry name" value="Nose-resist-to-fluoxetine_N"/>
</dbReference>
<protein>
    <submittedName>
        <fullName evidence="3">Nose resistant to fluoxetine protein 6</fullName>
    </submittedName>
</protein>